<evidence type="ECO:0000256" key="1">
    <source>
        <dbReference type="SAM" id="Coils"/>
    </source>
</evidence>
<feature type="coiled-coil region" evidence="1">
    <location>
        <begin position="49"/>
        <end position="104"/>
    </location>
</feature>
<accession>A0AAW0BDX8</accession>
<feature type="region of interest" description="Disordered" evidence="2">
    <location>
        <begin position="1"/>
        <end position="30"/>
    </location>
</feature>
<keyword evidence="4" id="KW-1185">Reference proteome</keyword>
<feature type="compositionally biased region" description="Polar residues" evidence="2">
    <location>
        <begin position="20"/>
        <end position="30"/>
    </location>
</feature>
<organism evidence="3 4">
    <name type="scientific">Paramarasmius palmivorus</name>
    <dbReference type="NCBI Taxonomy" id="297713"/>
    <lineage>
        <taxon>Eukaryota</taxon>
        <taxon>Fungi</taxon>
        <taxon>Dikarya</taxon>
        <taxon>Basidiomycota</taxon>
        <taxon>Agaricomycotina</taxon>
        <taxon>Agaricomycetes</taxon>
        <taxon>Agaricomycetidae</taxon>
        <taxon>Agaricales</taxon>
        <taxon>Marasmiineae</taxon>
        <taxon>Marasmiaceae</taxon>
        <taxon>Paramarasmius</taxon>
    </lineage>
</organism>
<keyword evidence="1" id="KW-0175">Coiled coil</keyword>
<comment type="caution">
    <text evidence="3">The sequence shown here is derived from an EMBL/GenBank/DDBJ whole genome shotgun (WGS) entry which is preliminary data.</text>
</comment>
<name>A0AAW0BDX8_9AGAR</name>
<evidence type="ECO:0000313" key="3">
    <source>
        <dbReference type="EMBL" id="KAK7023444.1"/>
    </source>
</evidence>
<reference evidence="3 4" key="1">
    <citation type="submission" date="2024-01" db="EMBL/GenBank/DDBJ databases">
        <title>A draft genome for a cacao thread blight-causing isolate of Paramarasmius palmivorus.</title>
        <authorList>
            <person name="Baruah I.K."/>
            <person name="Bukari Y."/>
            <person name="Amoako-Attah I."/>
            <person name="Meinhardt L.W."/>
            <person name="Bailey B.A."/>
            <person name="Cohen S.P."/>
        </authorList>
    </citation>
    <scope>NUCLEOTIDE SEQUENCE [LARGE SCALE GENOMIC DNA]</scope>
    <source>
        <strain evidence="3 4">GH-12</strain>
    </source>
</reference>
<gene>
    <name evidence="3" type="ORF">VNI00_016750</name>
</gene>
<dbReference type="AlphaFoldDB" id="A0AAW0BDX8"/>
<dbReference type="Proteomes" id="UP001383192">
    <property type="component" value="Unassembled WGS sequence"/>
</dbReference>
<dbReference type="EMBL" id="JAYKXP010000139">
    <property type="protein sequence ID" value="KAK7023444.1"/>
    <property type="molecule type" value="Genomic_DNA"/>
</dbReference>
<evidence type="ECO:0000313" key="4">
    <source>
        <dbReference type="Proteomes" id="UP001383192"/>
    </source>
</evidence>
<evidence type="ECO:0000256" key="2">
    <source>
        <dbReference type="SAM" id="MobiDB-lite"/>
    </source>
</evidence>
<sequence length="192" mass="21765">MPPASPTDGLHCPGKKRPLASQTRVAKASNLQEGDATLTREITRLNLDVDMLRHLKRTAEARQHDAENELARARNSITELERMVEEHERENRALFENVKAQEEDVKARDDEISKLRDYDFALGIDLAQAKSLLDSQNQYIRALKSSVEFLWKCDICEEEYSEQILPVTLVVSHVWELGERAEGIPAPSVAMS</sequence>
<protein>
    <submittedName>
        <fullName evidence="3">Uncharacterized protein</fullName>
    </submittedName>
</protein>
<proteinExistence type="predicted"/>